<dbReference type="InterPro" id="IPR013763">
    <property type="entry name" value="Cyclin-like_dom"/>
</dbReference>
<comment type="similarity">
    <text evidence="1">Belongs to the cyclin family.</text>
</comment>
<dbReference type="InterPro" id="IPR006671">
    <property type="entry name" value="Cyclin_N"/>
</dbReference>
<proteinExistence type="inferred from homology"/>
<evidence type="ECO:0000313" key="4">
    <source>
        <dbReference type="Proteomes" id="UP000693946"/>
    </source>
</evidence>
<evidence type="ECO:0000313" key="3">
    <source>
        <dbReference type="EMBL" id="KAG7495605.1"/>
    </source>
</evidence>
<accession>A0AAV6QRC2</accession>
<keyword evidence="1" id="KW-0195">Cyclin</keyword>
<dbReference type="InterPro" id="IPR039361">
    <property type="entry name" value="Cyclin"/>
</dbReference>
<reference evidence="3 4" key="1">
    <citation type="journal article" date="2021" name="Sci. Rep.">
        <title>Chromosome anchoring in Senegalese sole (Solea senegalensis) reveals sex-associated markers and genome rearrangements in flatfish.</title>
        <authorList>
            <person name="Guerrero-Cozar I."/>
            <person name="Gomez-Garrido J."/>
            <person name="Berbel C."/>
            <person name="Martinez-Blanch J.F."/>
            <person name="Alioto T."/>
            <person name="Claros M.G."/>
            <person name="Gagnaire P.A."/>
            <person name="Manchado M."/>
        </authorList>
    </citation>
    <scope>NUCLEOTIDE SEQUENCE [LARGE SCALE GENOMIC DNA]</scope>
    <source>
        <strain evidence="3">Sse05_10M</strain>
    </source>
</reference>
<dbReference type="FunFam" id="1.10.472.10:FF:000003">
    <property type="entry name" value="G1/S-specific cyclin-D2"/>
    <property type="match status" value="1"/>
</dbReference>
<dbReference type="AlphaFoldDB" id="A0AAV6QRC2"/>
<dbReference type="EMBL" id="JAGKHQ010000015">
    <property type="protein sequence ID" value="KAG7495605.1"/>
    <property type="molecule type" value="Genomic_DNA"/>
</dbReference>
<sequence length="175" mass="20133">MELLCLESDITVKAQPDPKILFDDRVLDILLTTEDRFLPRCSYFQRVQKDVRPFMRRMVATWMHEVCEEEKSNEDVFPLAINYLDRFLAVMPTRKSFLQLLGAVCIFLASKLKDSRPLSAEKLCMYTDNSITPRELLEVSHFLCKWSCAQYSHILSLGPCGPERDVMPSSGSYAA</sequence>
<organism evidence="3 4">
    <name type="scientific">Solea senegalensis</name>
    <name type="common">Senegalese sole</name>
    <dbReference type="NCBI Taxonomy" id="28829"/>
    <lineage>
        <taxon>Eukaryota</taxon>
        <taxon>Metazoa</taxon>
        <taxon>Chordata</taxon>
        <taxon>Craniata</taxon>
        <taxon>Vertebrata</taxon>
        <taxon>Euteleostomi</taxon>
        <taxon>Actinopterygii</taxon>
        <taxon>Neopterygii</taxon>
        <taxon>Teleostei</taxon>
        <taxon>Neoteleostei</taxon>
        <taxon>Acanthomorphata</taxon>
        <taxon>Carangaria</taxon>
        <taxon>Pleuronectiformes</taxon>
        <taxon>Pleuronectoidei</taxon>
        <taxon>Soleidae</taxon>
        <taxon>Solea</taxon>
    </lineage>
</organism>
<protein>
    <recommendedName>
        <fullName evidence="2">Cyclin-like domain-containing protein</fullName>
    </recommendedName>
</protein>
<dbReference type="SMART" id="SM00385">
    <property type="entry name" value="CYCLIN"/>
    <property type="match status" value="1"/>
</dbReference>
<keyword evidence="4" id="KW-1185">Reference proteome</keyword>
<dbReference type="PANTHER" id="PTHR10177">
    <property type="entry name" value="CYCLINS"/>
    <property type="match status" value="1"/>
</dbReference>
<dbReference type="Pfam" id="PF00134">
    <property type="entry name" value="Cyclin_N"/>
    <property type="match status" value="1"/>
</dbReference>
<comment type="caution">
    <text evidence="3">The sequence shown here is derived from an EMBL/GenBank/DDBJ whole genome shotgun (WGS) entry which is preliminary data.</text>
</comment>
<evidence type="ECO:0000256" key="1">
    <source>
        <dbReference type="RuleBase" id="RU000383"/>
    </source>
</evidence>
<dbReference type="Proteomes" id="UP000693946">
    <property type="component" value="Linkage Group LG3"/>
</dbReference>
<evidence type="ECO:0000259" key="2">
    <source>
        <dbReference type="SMART" id="SM00385"/>
    </source>
</evidence>
<name>A0AAV6QRC2_SOLSE</name>
<gene>
    <name evidence="3" type="ORF">JOB18_002604</name>
</gene>
<feature type="domain" description="Cyclin-like" evidence="2">
    <location>
        <begin position="61"/>
        <end position="145"/>
    </location>
</feature>